<dbReference type="EMBL" id="JBFXLU010000255">
    <property type="protein sequence ID" value="KAL2832758.1"/>
    <property type="molecule type" value="Genomic_DNA"/>
</dbReference>
<sequence length="76" mass="8674">MLTGSLGVIGIGQSCWRFSIIYSCISGSVILGIDLTVIVHTKCGLKHMRHRSCMLYRGRKEVDILQQRPRRSTKRR</sequence>
<name>A0ABR4IY92_9EURO</name>
<comment type="caution">
    <text evidence="2">The sequence shown here is derived from an EMBL/GenBank/DDBJ whole genome shotgun (WGS) entry which is preliminary data.</text>
</comment>
<keyword evidence="1" id="KW-1133">Transmembrane helix</keyword>
<gene>
    <name evidence="2" type="ORF">BJY01DRAFT_99469</name>
</gene>
<feature type="transmembrane region" description="Helical" evidence="1">
    <location>
        <begin position="20"/>
        <end position="41"/>
    </location>
</feature>
<protein>
    <submittedName>
        <fullName evidence="2">Uncharacterized protein</fullName>
    </submittedName>
</protein>
<evidence type="ECO:0000256" key="1">
    <source>
        <dbReference type="SAM" id="Phobius"/>
    </source>
</evidence>
<organism evidence="2 3">
    <name type="scientific">Aspergillus pseudoustus</name>
    <dbReference type="NCBI Taxonomy" id="1810923"/>
    <lineage>
        <taxon>Eukaryota</taxon>
        <taxon>Fungi</taxon>
        <taxon>Dikarya</taxon>
        <taxon>Ascomycota</taxon>
        <taxon>Pezizomycotina</taxon>
        <taxon>Eurotiomycetes</taxon>
        <taxon>Eurotiomycetidae</taxon>
        <taxon>Eurotiales</taxon>
        <taxon>Aspergillaceae</taxon>
        <taxon>Aspergillus</taxon>
        <taxon>Aspergillus subgen. Nidulantes</taxon>
    </lineage>
</organism>
<keyword evidence="1" id="KW-0472">Membrane</keyword>
<keyword evidence="3" id="KW-1185">Reference proteome</keyword>
<reference evidence="2 3" key="1">
    <citation type="submission" date="2024-07" db="EMBL/GenBank/DDBJ databases">
        <title>Section-level genome sequencing and comparative genomics of Aspergillus sections Usti and Cavernicolus.</title>
        <authorList>
            <consortium name="Lawrence Berkeley National Laboratory"/>
            <person name="Nybo J.L."/>
            <person name="Vesth T.C."/>
            <person name="Theobald S."/>
            <person name="Frisvad J.C."/>
            <person name="Larsen T.O."/>
            <person name="Kjaerboelling I."/>
            <person name="Rothschild-Mancinelli K."/>
            <person name="Lyhne E.K."/>
            <person name="Kogle M.E."/>
            <person name="Barry K."/>
            <person name="Clum A."/>
            <person name="Na H."/>
            <person name="Ledsgaard L."/>
            <person name="Lin J."/>
            <person name="Lipzen A."/>
            <person name="Kuo A."/>
            <person name="Riley R."/>
            <person name="Mondo S."/>
            <person name="Labutti K."/>
            <person name="Haridas S."/>
            <person name="Pangalinan J."/>
            <person name="Salamov A.A."/>
            <person name="Simmons B.A."/>
            <person name="Magnuson J.K."/>
            <person name="Chen J."/>
            <person name="Drula E."/>
            <person name="Henrissat B."/>
            <person name="Wiebenga A."/>
            <person name="Lubbers R.J."/>
            <person name="Gomes A.C."/>
            <person name="Makela M.R."/>
            <person name="Stajich J."/>
            <person name="Grigoriev I.V."/>
            <person name="Mortensen U.H."/>
            <person name="De Vries R.P."/>
            <person name="Baker S.E."/>
            <person name="Andersen M.R."/>
        </authorList>
    </citation>
    <scope>NUCLEOTIDE SEQUENCE [LARGE SCALE GENOMIC DNA]</scope>
    <source>
        <strain evidence="2 3">CBS 123904</strain>
    </source>
</reference>
<dbReference type="Proteomes" id="UP001610446">
    <property type="component" value="Unassembled WGS sequence"/>
</dbReference>
<evidence type="ECO:0000313" key="2">
    <source>
        <dbReference type="EMBL" id="KAL2832758.1"/>
    </source>
</evidence>
<evidence type="ECO:0000313" key="3">
    <source>
        <dbReference type="Proteomes" id="UP001610446"/>
    </source>
</evidence>
<proteinExistence type="predicted"/>
<accession>A0ABR4IY92</accession>
<keyword evidence="1" id="KW-0812">Transmembrane</keyword>